<organism evidence="1 2">
    <name type="scientific">Pseudomonas phage nickie</name>
    <dbReference type="NCBI Taxonomy" id="2048977"/>
    <lineage>
        <taxon>Viruses</taxon>
        <taxon>Duplodnaviria</taxon>
        <taxon>Heunggongvirae</taxon>
        <taxon>Uroviricota</taxon>
        <taxon>Caudoviricetes</taxon>
        <taxon>Nickievirus</taxon>
        <taxon>Nickievirus nickie</taxon>
    </lineage>
</organism>
<dbReference type="Proteomes" id="UP000241592">
    <property type="component" value="Segment"/>
</dbReference>
<sequence>MPLITPYSPSDLGQKCEVINVAWKLAGVRTGTSEQVARHSTANTQNNLWSTSMIECRHPEGKLWRSMFIPITASGGSGMSITWWGKDDQVKGQAQCKIVSETEWYSVVKSKAVAKGYDVETYIGRSIPLQVGHNFVKELSENSSLPQLPQLAFTPDQASNLFAQGQGDKIGATIGKALSNILPTNNFFTNINGKGHSLGALMSEGLSNAMTTSEKDVIAGLMRELTGDLKPIEGIKKAPEPQIDREEVYGSGWGAFG</sequence>
<evidence type="ECO:0000313" key="1">
    <source>
        <dbReference type="EMBL" id="ATW57990.1"/>
    </source>
</evidence>
<accession>A0A2H4P7H7</accession>
<dbReference type="EMBL" id="MG018927">
    <property type="protein sequence ID" value="ATW57990.1"/>
    <property type="molecule type" value="Genomic_DNA"/>
</dbReference>
<reference evidence="1 2" key="1">
    <citation type="submission" date="2017-09" db="EMBL/GenBank/DDBJ databases">
        <authorList>
            <person name="Ehlers B."/>
            <person name="Leendertz F.H."/>
        </authorList>
    </citation>
    <scope>NUCLEOTIDE SEQUENCE [LARGE SCALE GENOMIC DNA]</scope>
</reference>
<keyword evidence="2" id="KW-1185">Reference proteome</keyword>
<proteinExistence type="predicted"/>
<protein>
    <submittedName>
        <fullName evidence="1">Uncharacterized protein</fullName>
    </submittedName>
</protein>
<name>A0A2H4P7H7_9CAUD</name>
<gene>
    <name evidence="1" type="ORF">CNR34_00057</name>
</gene>
<evidence type="ECO:0000313" key="2">
    <source>
        <dbReference type="Proteomes" id="UP000241592"/>
    </source>
</evidence>